<sequence length="65" mass="6929">MDGCGCGGGLDGFASSDPRIKGRGVAAMGGVGGQKEFHRTRIYRVGKLVVGRWQCRRVLKGVNSY</sequence>
<dbReference type="KEGG" id="ang:An16g05620"/>
<feature type="region of interest" description="Disordered" evidence="1">
    <location>
        <begin position="1"/>
        <end position="20"/>
    </location>
</feature>
<proteinExistence type="predicted"/>
<evidence type="ECO:0000256" key="1">
    <source>
        <dbReference type="SAM" id="MobiDB-lite"/>
    </source>
</evidence>
<dbReference type="GeneID" id="84593438"/>
<organism evidence="2">
    <name type="scientific">Aspergillus niger</name>
    <dbReference type="NCBI Taxonomy" id="5061"/>
    <lineage>
        <taxon>Eukaryota</taxon>
        <taxon>Fungi</taxon>
        <taxon>Dikarya</taxon>
        <taxon>Ascomycota</taxon>
        <taxon>Pezizomycotina</taxon>
        <taxon>Eurotiomycetes</taxon>
        <taxon>Eurotiomycetidae</taxon>
        <taxon>Eurotiales</taxon>
        <taxon>Aspergillaceae</taxon>
        <taxon>Aspergillus</taxon>
        <taxon>Aspergillus subgen. Circumdati</taxon>
    </lineage>
</organism>
<accession>A0AAJ8BWZ4</accession>
<feature type="compositionally biased region" description="Gly residues" evidence="1">
    <location>
        <begin position="1"/>
        <end position="11"/>
    </location>
</feature>
<dbReference type="RefSeq" id="XP_059604814.1">
    <property type="nucleotide sequence ID" value="XM_059745161.1"/>
</dbReference>
<dbReference type="AlphaFoldDB" id="A0AAJ8BWZ4"/>
<reference evidence="2" key="1">
    <citation type="submission" date="2025-02" db="EMBL/GenBank/DDBJ databases">
        <authorList>
            <consortium name="NCBI Genome Project"/>
        </authorList>
    </citation>
    <scope>NUCLEOTIDE SEQUENCE</scope>
</reference>
<reference evidence="2" key="2">
    <citation type="submission" date="2025-08" db="UniProtKB">
        <authorList>
            <consortium name="RefSeq"/>
        </authorList>
    </citation>
    <scope>IDENTIFICATION</scope>
</reference>
<name>A0AAJ8BWZ4_ASPNG</name>
<evidence type="ECO:0000313" key="2">
    <source>
        <dbReference type="RefSeq" id="XP_059604814.1"/>
    </source>
</evidence>
<gene>
    <name evidence="2" type="ORF">An16g05620</name>
</gene>
<dbReference type="VEuPathDB" id="FungiDB:An16g05620"/>
<protein>
    <submittedName>
        <fullName evidence="2">Uncharacterized protein</fullName>
    </submittedName>
</protein>